<evidence type="ECO:0000313" key="1">
    <source>
        <dbReference type="EMBL" id="ETR66336.1"/>
    </source>
</evidence>
<dbReference type="Proteomes" id="UP000189670">
    <property type="component" value="Unassembled WGS sequence"/>
</dbReference>
<organism evidence="1 2">
    <name type="scientific">Candidatus Magnetoglobus multicellularis str. Araruama</name>
    <dbReference type="NCBI Taxonomy" id="890399"/>
    <lineage>
        <taxon>Bacteria</taxon>
        <taxon>Pseudomonadati</taxon>
        <taxon>Thermodesulfobacteriota</taxon>
        <taxon>Desulfobacteria</taxon>
        <taxon>Desulfobacterales</taxon>
        <taxon>Desulfobacteraceae</taxon>
        <taxon>Candidatus Magnetoglobus</taxon>
    </lineage>
</organism>
<dbReference type="AlphaFoldDB" id="A0A1V1NV05"/>
<reference evidence="2" key="1">
    <citation type="submission" date="2012-11" db="EMBL/GenBank/DDBJ databases">
        <authorList>
            <person name="Lucero-Rivera Y.E."/>
            <person name="Tovar-Ramirez D."/>
        </authorList>
    </citation>
    <scope>NUCLEOTIDE SEQUENCE [LARGE SCALE GENOMIC DNA]</scope>
    <source>
        <strain evidence="2">Araruama</strain>
    </source>
</reference>
<evidence type="ECO:0000313" key="2">
    <source>
        <dbReference type="Proteomes" id="UP000189670"/>
    </source>
</evidence>
<accession>A0A1V1NV05</accession>
<proteinExistence type="predicted"/>
<evidence type="ECO:0008006" key="3">
    <source>
        <dbReference type="Google" id="ProtNLM"/>
    </source>
</evidence>
<dbReference type="PANTHER" id="PTHR34704:SF1">
    <property type="entry name" value="ATPASE"/>
    <property type="match status" value="1"/>
</dbReference>
<dbReference type="PANTHER" id="PTHR34704">
    <property type="entry name" value="ATPASE"/>
    <property type="match status" value="1"/>
</dbReference>
<comment type="caution">
    <text evidence="1">The sequence shown here is derived from an EMBL/GenBank/DDBJ whole genome shotgun (WGS) entry which is preliminary data.</text>
</comment>
<gene>
    <name evidence="1" type="ORF">OMM_12921</name>
</gene>
<sequence>MSNFFQKKYADRNEIYKSIVPGKKNRQNVSPGGSFTALLDDLETLGFINKYQPLTQTSDNSLIVRYCIDDEYLQFYFKFIKSKIKQINAGKFIHDPLTGINNQAFSISMGFSFERWCRKNEVLLARMMNFGNVDYMAGAFFNRSTIANIPGFQIDLMYIRKDHRIVLCEIKYHGTNVRSTVEKGKLTKKLNCSENITKNTKIIHLKKH</sequence>
<dbReference type="EMBL" id="ATBP01002054">
    <property type="protein sequence ID" value="ETR66336.1"/>
    <property type="molecule type" value="Genomic_DNA"/>
</dbReference>
<name>A0A1V1NV05_9BACT</name>
<protein>
    <recommendedName>
        <fullName evidence="3">DUF234 domain-containing protein</fullName>
    </recommendedName>
</protein>